<evidence type="ECO:0000256" key="5">
    <source>
        <dbReference type="SAM" id="Phobius"/>
    </source>
</evidence>
<protein>
    <recommendedName>
        <fullName evidence="8">Transmembrane protein 17B</fullName>
    </recommendedName>
</protein>
<dbReference type="Proteomes" id="UP000192578">
    <property type="component" value="Unassembled WGS sequence"/>
</dbReference>
<dbReference type="GO" id="GO:1905515">
    <property type="term" value="P:non-motile cilium assembly"/>
    <property type="evidence" value="ECO:0007669"/>
    <property type="project" value="TreeGrafter"/>
</dbReference>
<dbReference type="OrthoDB" id="311720at2759"/>
<sequence length="193" mass="21833">MDSSKMTNALKTMSSALDLAALRGLNPQEREDLKFIKTGSRVASHLGFQMCLFFNVWYAPAWLAVMIWALYVKYSELDDILAALCPVFLAFTAFLEVCRLYCGYYGNLFENPAALGAFFLLTVFLQGPLLIVQLSSYRFHLPLAELILDAVLLAFIAAECVTGWLAYKQISVVHAKKMFSSPEFQEYKKERNL</sequence>
<evidence type="ECO:0000313" key="7">
    <source>
        <dbReference type="Proteomes" id="UP000192578"/>
    </source>
</evidence>
<evidence type="ECO:0008006" key="8">
    <source>
        <dbReference type="Google" id="ProtNLM"/>
    </source>
</evidence>
<evidence type="ECO:0000313" key="6">
    <source>
        <dbReference type="EMBL" id="OQV19607.1"/>
    </source>
</evidence>
<feature type="transmembrane region" description="Helical" evidence="5">
    <location>
        <begin position="51"/>
        <end position="74"/>
    </location>
</feature>
<dbReference type="GO" id="GO:0035869">
    <property type="term" value="C:ciliary transition zone"/>
    <property type="evidence" value="ECO:0007669"/>
    <property type="project" value="TreeGrafter"/>
</dbReference>
<feature type="transmembrane region" description="Helical" evidence="5">
    <location>
        <begin position="146"/>
        <end position="167"/>
    </location>
</feature>
<evidence type="ECO:0000256" key="1">
    <source>
        <dbReference type="ARBA" id="ARBA00004141"/>
    </source>
</evidence>
<keyword evidence="2 5" id="KW-0812">Transmembrane</keyword>
<dbReference type="PANTHER" id="PTHR13531">
    <property type="entry name" value="GEO07735P1-RELATED-RELATED"/>
    <property type="match status" value="1"/>
</dbReference>
<keyword evidence="4 5" id="KW-0472">Membrane</keyword>
<keyword evidence="7" id="KW-1185">Reference proteome</keyword>
<proteinExistence type="predicted"/>
<feature type="transmembrane region" description="Helical" evidence="5">
    <location>
        <begin position="80"/>
        <end position="102"/>
    </location>
</feature>
<dbReference type="EMBL" id="MTYJ01000037">
    <property type="protein sequence ID" value="OQV19607.1"/>
    <property type="molecule type" value="Genomic_DNA"/>
</dbReference>
<reference evidence="7" key="1">
    <citation type="submission" date="2017-01" db="EMBL/GenBank/DDBJ databases">
        <title>Comparative genomics of anhydrobiosis in the tardigrade Hypsibius dujardini.</title>
        <authorList>
            <person name="Yoshida Y."/>
            <person name="Koutsovoulos G."/>
            <person name="Laetsch D."/>
            <person name="Stevens L."/>
            <person name="Kumar S."/>
            <person name="Horikawa D."/>
            <person name="Ishino K."/>
            <person name="Komine S."/>
            <person name="Tomita M."/>
            <person name="Blaxter M."/>
            <person name="Arakawa K."/>
        </authorList>
    </citation>
    <scope>NUCLEOTIDE SEQUENCE [LARGE SCALE GENOMIC DNA]</scope>
    <source>
        <strain evidence="7">Z151</strain>
    </source>
</reference>
<dbReference type="PANTHER" id="PTHR13531:SF6">
    <property type="entry name" value="TMEM (HUMAN TRANSMEMBRANE PROTEIN) HOMOLOG"/>
    <property type="match status" value="1"/>
</dbReference>
<comment type="caution">
    <text evidence="6">The sequence shown here is derived from an EMBL/GenBank/DDBJ whole genome shotgun (WGS) entry which is preliminary data.</text>
</comment>
<evidence type="ECO:0000256" key="4">
    <source>
        <dbReference type="ARBA" id="ARBA00023136"/>
    </source>
</evidence>
<dbReference type="GO" id="GO:0016020">
    <property type="term" value="C:membrane"/>
    <property type="evidence" value="ECO:0007669"/>
    <property type="project" value="UniProtKB-SubCell"/>
</dbReference>
<name>A0A1W0WWN4_HYPEX</name>
<organism evidence="6 7">
    <name type="scientific">Hypsibius exemplaris</name>
    <name type="common">Freshwater tardigrade</name>
    <dbReference type="NCBI Taxonomy" id="2072580"/>
    <lineage>
        <taxon>Eukaryota</taxon>
        <taxon>Metazoa</taxon>
        <taxon>Ecdysozoa</taxon>
        <taxon>Tardigrada</taxon>
        <taxon>Eutardigrada</taxon>
        <taxon>Parachela</taxon>
        <taxon>Hypsibioidea</taxon>
        <taxon>Hypsibiidae</taxon>
        <taxon>Hypsibius</taxon>
    </lineage>
</organism>
<evidence type="ECO:0000256" key="2">
    <source>
        <dbReference type="ARBA" id="ARBA00022692"/>
    </source>
</evidence>
<dbReference type="AlphaFoldDB" id="A0A1W0WWN4"/>
<dbReference type="Pfam" id="PF09799">
    <property type="entry name" value="Transmemb_17"/>
    <property type="match status" value="1"/>
</dbReference>
<dbReference type="InterPro" id="IPR019184">
    <property type="entry name" value="Uncharacterised_TM-17"/>
</dbReference>
<gene>
    <name evidence="6" type="ORF">BV898_06381</name>
</gene>
<accession>A0A1W0WWN4</accession>
<evidence type="ECO:0000256" key="3">
    <source>
        <dbReference type="ARBA" id="ARBA00022989"/>
    </source>
</evidence>
<feature type="transmembrane region" description="Helical" evidence="5">
    <location>
        <begin position="114"/>
        <end position="134"/>
    </location>
</feature>
<comment type="subcellular location">
    <subcellularLocation>
        <location evidence="1">Membrane</location>
        <topology evidence="1">Multi-pass membrane protein</topology>
    </subcellularLocation>
</comment>
<keyword evidence="3 5" id="KW-1133">Transmembrane helix</keyword>